<dbReference type="AlphaFoldDB" id="F3FU87"/>
<accession>F3FU87</accession>
<protein>
    <submittedName>
        <fullName evidence="1">Guanine deaminase</fullName>
    </submittedName>
</protein>
<dbReference type="GO" id="GO:0016810">
    <property type="term" value="F:hydrolase activity, acting on carbon-nitrogen (but not peptide) bonds"/>
    <property type="evidence" value="ECO:0007669"/>
    <property type="project" value="InterPro"/>
</dbReference>
<dbReference type="HOGENOM" id="CLU_3111253_0_0_6"/>
<reference evidence="1 2" key="1">
    <citation type="journal article" date="2011" name="PLoS Pathog.">
        <title>Dynamic evolution of pathogenicity revealed by sequencing and comparative genomics of 19 Pseudomonas syringae isolates.</title>
        <authorList>
            <person name="Baltrus D.A."/>
            <person name="Nishimura M.T."/>
            <person name="Romanchuk A."/>
            <person name="Chang J.H."/>
            <person name="Mukhtar M.S."/>
            <person name="Cherkis K."/>
            <person name="Roach J."/>
            <person name="Grant S.R."/>
            <person name="Jones C.D."/>
            <person name="Dangl J.L."/>
        </authorList>
    </citation>
    <scope>NUCLEOTIDE SEQUENCE [LARGE SCALE GENOMIC DNA]</scope>
    <source>
        <strain evidence="2">M301072PT</strain>
    </source>
</reference>
<dbReference type="Gene3D" id="2.30.40.10">
    <property type="entry name" value="Urease, subunit C, domain 1"/>
    <property type="match status" value="1"/>
</dbReference>
<dbReference type="EMBL" id="AEAH01001928">
    <property type="protein sequence ID" value="EGH33779.1"/>
    <property type="molecule type" value="Genomic_DNA"/>
</dbReference>
<organism evidence="1 2">
    <name type="scientific">Pseudomonas syringae pv. japonica str. M301072</name>
    <dbReference type="NCBI Taxonomy" id="629262"/>
    <lineage>
        <taxon>Bacteria</taxon>
        <taxon>Pseudomonadati</taxon>
        <taxon>Pseudomonadota</taxon>
        <taxon>Gammaproteobacteria</taxon>
        <taxon>Pseudomonadales</taxon>
        <taxon>Pseudomonadaceae</taxon>
        <taxon>Pseudomonas</taxon>
        <taxon>Pseudomonas syringae</taxon>
    </lineage>
</organism>
<dbReference type="Proteomes" id="UP000004471">
    <property type="component" value="Unassembled WGS sequence"/>
</dbReference>
<evidence type="ECO:0000313" key="2">
    <source>
        <dbReference type="Proteomes" id="UP000004471"/>
    </source>
</evidence>
<feature type="non-terminal residue" evidence="1">
    <location>
        <position position="51"/>
    </location>
</feature>
<evidence type="ECO:0000313" key="1">
    <source>
        <dbReference type="EMBL" id="EGH33779.1"/>
    </source>
</evidence>
<name>F3FU87_PSESX</name>
<sequence>MSPNESAMSSVSRRKAYRAAIVHSLADPAEVALEASYEYFADGLLLVEDGK</sequence>
<dbReference type="InterPro" id="IPR011059">
    <property type="entry name" value="Metal-dep_hydrolase_composite"/>
</dbReference>
<proteinExistence type="predicted"/>
<comment type="caution">
    <text evidence="1">The sequence shown here is derived from an EMBL/GenBank/DDBJ whole genome shotgun (WGS) entry which is preliminary data.</text>
</comment>
<gene>
    <name evidence="1" type="ORF">PSYJA_34660</name>
</gene>